<keyword evidence="1" id="KW-0732">Signal</keyword>
<reference evidence="3 4" key="1">
    <citation type="submission" date="2024-01" db="EMBL/GenBank/DDBJ databases">
        <title>Pedobacter sp. nov., isolated from fresh soil.</title>
        <authorList>
            <person name="Le N.T.T."/>
        </authorList>
    </citation>
    <scope>NUCLEOTIDE SEQUENCE [LARGE SCALE GENOMIC DNA]</scope>
    <source>
        <strain evidence="3 4">KR3-3</strain>
    </source>
</reference>
<evidence type="ECO:0000259" key="2">
    <source>
        <dbReference type="Pfam" id="PF19404"/>
    </source>
</evidence>
<protein>
    <submittedName>
        <fullName evidence="3">DUF5977 domain-containing protein</fullName>
    </submittedName>
</protein>
<evidence type="ECO:0000256" key="1">
    <source>
        <dbReference type="SAM" id="SignalP"/>
    </source>
</evidence>
<organism evidence="3 4">
    <name type="scientific">Pedobacter albus</name>
    <dbReference type="NCBI Taxonomy" id="3113905"/>
    <lineage>
        <taxon>Bacteria</taxon>
        <taxon>Pseudomonadati</taxon>
        <taxon>Bacteroidota</taxon>
        <taxon>Sphingobacteriia</taxon>
        <taxon>Sphingobacteriales</taxon>
        <taxon>Sphingobacteriaceae</taxon>
        <taxon>Pedobacter</taxon>
    </lineage>
</organism>
<evidence type="ECO:0000313" key="4">
    <source>
        <dbReference type="Proteomes" id="UP001336835"/>
    </source>
</evidence>
<feature type="domain" description="DUF5977" evidence="2">
    <location>
        <begin position="1129"/>
        <end position="1191"/>
    </location>
</feature>
<accession>A0ABU7I552</accession>
<evidence type="ECO:0000313" key="3">
    <source>
        <dbReference type="EMBL" id="MEE1944594.1"/>
    </source>
</evidence>
<keyword evidence="4" id="KW-1185">Reference proteome</keyword>
<feature type="signal peptide" evidence="1">
    <location>
        <begin position="1"/>
        <end position="26"/>
    </location>
</feature>
<dbReference type="EMBL" id="JAZDQT010000001">
    <property type="protein sequence ID" value="MEE1944594.1"/>
    <property type="molecule type" value="Genomic_DNA"/>
</dbReference>
<dbReference type="RefSeq" id="WP_330106962.1">
    <property type="nucleotide sequence ID" value="NZ_JAZDQT010000001.1"/>
</dbReference>
<name>A0ABU7I552_9SPHI</name>
<proteinExistence type="predicted"/>
<dbReference type="Pfam" id="PF19404">
    <property type="entry name" value="DUF5977"/>
    <property type="match status" value="1"/>
</dbReference>
<dbReference type="InterPro" id="IPR046020">
    <property type="entry name" value="DUF5977"/>
</dbReference>
<feature type="chain" id="PRO_5045137156" evidence="1">
    <location>
        <begin position="27"/>
        <end position="1313"/>
    </location>
</feature>
<dbReference type="Proteomes" id="UP001336835">
    <property type="component" value="Unassembled WGS sequence"/>
</dbReference>
<gene>
    <name evidence="3" type="ORF">VRU48_05710</name>
</gene>
<sequence>MNVLSKKVKAFATCLLLFGSLLQVKAQKTANNPVNYLRTDLVAPSATAGTLGRYGDASVNQSSGAPNLSIPIFTIGGQELSVPIVLSYSYDGFKPVQPIAWTGLGWNLQAGGVITRQIKGRVDNTANQDYNFQDSYVQSRIVANGGYETSAMQTFLDNVADGLIDGEPDVYNFNFGGYSGRFTLVNGVYSIFPYQKLKISGSVGNFTITTEDGIKYYFSDAEYTNPKAANPTGYNIPPHQSAWYLTSITNASNTEAIRFLYQTESAYAQLGTNTQTYKKVEDFSSGGSSELYPPYNGFSTYITPLRLTSIISEKQTVNFLGTSAGREDMSTGSKALGSITVTDNNSGNIVKNFRLKYGYFGAGASNYLSKYLKLKSLEELPMWQDGEVVDTTKKQVHTFEYDNEAGGYPNKAEAFVDHFGYYAGGIFGTIMIPNTVYPQGPDRSPNPTTTQNGALKKITYPTGGNTVFEYENNVGYNGSNYVQLQYTKEALTYRPSNDQTGSYTSNFGTGVFTLNKDQTIVVQVTRQPKSIYTDSNSRNLATDVKLYKQLAGGGFEVYATIMISHERDNVGSLYYYPVEAGTYAIEVSIDSRELSMYASVGYSADSSTPIEGKTTGGLRIKRITNNPVIGLPTIKSYRYTDARGFSSGSPMAEVYDQRPFSAVTVSALNQETTVNSVNYSSFIAEGANGGQPNFYRSVYEDIIGGTDTLTTRSDYVSFSADFNGIQPSSLIQYKRTPSGLVPVKKTEYEYGEQGMGGVVGVKAYKDREVTITPGGQYPPPFFHYTAELSMLNSYWLYTKKTKEVSYEGTDSLVTVTNNSYDLADTKNLMMTKTVASNGDQLIGKFKYPENYTSGVSGAFTAAHVLRPAWEQQTWRKTGTDSVLVSAGITEYSASNFKPVKQYALTAKGIAALNGEGMSGTKYSSLLSDSRYEERVAYSYDGAGRLQTQQLTGGVPVSYQWGYLSNVAYSTSLGQKNYVVAEVKNALPTEFYFENYEDNSSATVGRGHSGIRYVNGDVPVSVVMPVGRSYIISYWYLDGTIWKYTEQPYSGSAMLTLGSAIDDIAIFPKDAQLSSYGYLPSVGISTSTDAKGLTTYSEFDEFNRLKNIRDQDGNIVKNYNYNFAHLDLAYYNVAVSGNFTKNNCSSGTGSTVTYTIPANTYSASTQAAADALASSALASGGQAYANTNGTCSAASTALHYQNFTTQVTPGGAYSAEVSSLTIKDGSGNILYTFSNSQLKTGVTVPQGTYTFVFGITGGTWNPSNNMGWAACYVTSNSGAYFSGFDTTTTTYTITGVTLVGEHSYVTITNTLMID</sequence>
<comment type="caution">
    <text evidence="3">The sequence shown here is derived from an EMBL/GenBank/DDBJ whole genome shotgun (WGS) entry which is preliminary data.</text>
</comment>